<reference evidence="2" key="1">
    <citation type="submission" date="2013-01" db="EMBL/GenBank/DDBJ databases">
        <title>Draft Genome Sequence of a Mulberry Tree, Morus notabilis C.K. Schneid.</title>
        <authorList>
            <person name="He N."/>
            <person name="Zhao S."/>
        </authorList>
    </citation>
    <scope>NUCLEOTIDE SEQUENCE</scope>
</reference>
<sequence length="61" mass="6048">MDGDASSLFLRLPGLHEVTTMSEDGGQGRLGGVGAATSCNKVGEGGECNESGSCGVGWACQ</sequence>
<dbReference type="Proteomes" id="UP000030645">
    <property type="component" value="Unassembled WGS sequence"/>
</dbReference>
<dbReference type="EMBL" id="KE344662">
    <property type="protein sequence ID" value="EXB74877.1"/>
    <property type="molecule type" value="Genomic_DNA"/>
</dbReference>
<organism evidence="1 2">
    <name type="scientific">Morus notabilis</name>
    <dbReference type="NCBI Taxonomy" id="981085"/>
    <lineage>
        <taxon>Eukaryota</taxon>
        <taxon>Viridiplantae</taxon>
        <taxon>Streptophyta</taxon>
        <taxon>Embryophyta</taxon>
        <taxon>Tracheophyta</taxon>
        <taxon>Spermatophyta</taxon>
        <taxon>Magnoliopsida</taxon>
        <taxon>eudicotyledons</taxon>
        <taxon>Gunneridae</taxon>
        <taxon>Pentapetalae</taxon>
        <taxon>rosids</taxon>
        <taxon>fabids</taxon>
        <taxon>Rosales</taxon>
        <taxon>Moraceae</taxon>
        <taxon>Moreae</taxon>
        <taxon>Morus</taxon>
    </lineage>
</organism>
<dbReference type="AlphaFoldDB" id="W9RHK3"/>
<name>W9RHK3_9ROSA</name>
<keyword evidence="2" id="KW-1185">Reference proteome</keyword>
<gene>
    <name evidence="1" type="ORF">L484_018585</name>
</gene>
<evidence type="ECO:0000313" key="2">
    <source>
        <dbReference type="Proteomes" id="UP000030645"/>
    </source>
</evidence>
<proteinExistence type="predicted"/>
<evidence type="ECO:0000313" key="1">
    <source>
        <dbReference type="EMBL" id="EXB74877.1"/>
    </source>
</evidence>
<protein>
    <submittedName>
        <fullName evidence="1">Uncharacterized protein</fullName>
    </submittedName>
</protein>
<accession>W9RHK3</accession>